<evidence type="ECO:0000259" key="6">
    <source>
        <dbReference type="PROSITE" id="PS50893"/>
    </source>
</evidence>
<organism evidence="7 8">
    <name type="scientific">Halobellus salinus</name>
    <dbReference type="NCBI Taxonomy" id="931585"/>
    <lineage>
        <taxon>Archaea</taxon>
        <taxon>Methanobacteriati</taxon>
        <taxon>Methanobacteriota</taxon>
        <taxon>Stenosarchaea group</taxon>
        <taxon>Halobacteria</taxon>
        <taxon>Halobacteriales</taxon>
        <taxon>Haloferacaceae</taxon>
        <taxon>Halobellus</taxon>
    </lineage>
</organism>
<evidence type="ECO:0000256" key="3">
    <source>
        <dbReference type="ARBA" id="ARBA00022741"/>
    </source>
</evidence>
<evidence type="ECO:0000256" key="1">
    <source>
        <dbReference type="ARBA" id="ARBA00005417"/>
    </source>
</evidence>
<dbReference type="Pfam" id="PF08352">
    <property type="entry name" value="oligo_HPY"/>
    <property type="match status" value="1"/>
</dbReference>
<keyword evidence="2" id="KW-0813">Transport</keyword>
<comment type="caution">
    <text evidence="7">The sequence shown here is derived from an EMBL/GenBank/DDBJ whole genome shotgun (WGS) entry which is preliminary data.</text>
</comment>
<accession>A0A830ED83</accession>
<dbReference type="PROSITE" id="PS00211">
    <property type="entry name" value="ABC_TRANSPORTER_1"/>
    <property type="match status" value="1"/>
</dbReference>
<dbReference type="GO" id="GO:0015833">
    <property type="term" value="P:peptide transport"/>
    <property type="evidence" value="ECO:0007669"/>
    <property type="project" value="InterPro"/>
</dbReference>
<reference evidence="7" key="2">
    <citation type="submission" date="2020-09" db="EMBL/GenBank/DDBJ databases">
        <authorList>
            <person name="Sun Q."/>
            <person name="Ohkuma M."/>
        </authorList>
    </citation>
    <scope>NUCLEOTIDE SEQUENCE</scope>
    <source>
        <strain evidence="7">JCM 14359</strain>
    </source>
</reference>
<dbReference type="Pfam" id="PF00005">
    <property type="entry name" value="ABC_tran"/>
    <property type="match status" value="1"/>
</dbReference>
<dbReference type="GO" id="GO:0055085">
    <property type="term" value="P:transmembrane transport"/>
    <property type="evidence" value="ECO:0007669"/>
    <property type="project" value="UniProtKB-ARBA"/>
</dbReference>
<keyword evidence="4 7" id="KW-0067">ATP-binding</keyword>
<name>A0A830ED83_9EURY</name>
<feature type="compositionally biased region" description="Basic and acidic residues" evidence="5">
    <location>
        <begin position="87"/>
        <end position="96"/>
    </location>
</feature>
<evidence type="ECO:0000256" key="5">
    <source>
        <dbReference type="SAM" id="MobiDB-lite"/>
    </source>
</evidence>
<dbReference type="InterPro" id="IPR013563">
    <property type="entry name" value="Oligopep_ABC_C"/>
</dbReference>
<dbReference type="PANTHER" id="PTHR43776">
    <property type="entry name" value="TRANSPORT ATP-BINDING PROTEIN"/>
    <property type="match status" value="1"/>
</dbReference>
<dbReference type="OrthoDB" id="18209at2157"/>
<keyword evidence="3" id="KW-0547">Nucleotide-binding</keyword>
<dbReference type="FunFam" id="3.40.50.300:FF:000016">
    <property type="entry name" value="Oligopeptide ABC transporter ATP-binding component"/>
    <property type="match status" value="1"/>
</dbReference>
<dbReference type="PANTHER" id="PTHR43776:SF7">
    <property type="entry name" value="D,D-DIPEPTIDE TRANSPORT ATP-BINDING PROTEIN DDPF-RELATED"/>
    <property type="match status" value="1"/>
</dbReference>
<dbReference type="RefSeq" id="WP_188785903.1">
    <property type="nucleotide sequence ID" value="NZ_BMOC01000002.1"/>
</dbReference>
<dbReference type="Gene3D" id="3.40.50.300">
    <property type="entry name" value="P-loop containing nucleotide triphosphate hydrolases"/>
    <property type="match status" value="1"/>
</dbReference>
<evidence type="ECO:0000256" key="4">
    <source>
        <dbReference type="ARBA" id="ARBA00022840"/>
    </source>
</evidence>
<comment type="similarity">
    <text evidence="1">Belongs to the ABC transporter superfamily.</text>
</comment>
<feature type="region of interest" description="Disordered" evidence="5">
    <location>
        <begin position="77"/>
        <end position="96"/>
    </location>
</feature>
<feature type="region of interest" description="Disordered" evidence="5">
    <location>
        <begin position="349"/>
        <end position="382"/>
    </location>
</feature>
<dbReference type="EMBL" id="BMOC01000002">
    <property type="protein sequence ID" value="GGI98943.1"/>
    <property type="molecule type" value="Genomic_DNA"/>
</dbReference>
<dbReference type="InterPro" id="IPR017871">
    <property type="entry name" value="ABC_transporter-like_CS"/>
</dbReference>
<protein>
    <submittedName>
        <fullName evidence="7">ABC transporter ATP-binding protein</fullName>
    </submittedName>
</protein>
<dbReference type="Proteomes" id="UP000653099">
    <property type="component" value="Unassembled WGS sequence"/>
</dbReference>
<sequence>MSDAPLLSVRDLTKHYTTTRGGLFSRETNRIRAVDGVSFDIHPGEALGLVGESGCGKSTTASSVLRLTEPTAGDVIFNGGGRGGAGRNDDGTHPNDVTRFDRNELKAFRRDAQLIFQDPASSFDPRLSVGASIAELPLVHGMTDAERRRAIVEDLLERVGLSADEYDRYPHEFSGGEKQRLALARALVLNPDLLVADEPVSALDVSVQADILRLIDDLRAEFGLSVLFISHDISVVREVCDRTAVMYLGEIVEVGPTEAVFETPQHPYTEALLSAVPTLDPRSSGDHIRLTGSVPSPADPPSGCRFHTRCHRVIQPDGIDLDQSVWRRVLDFRERVVAGEIDSASVRERVRVGEASPGPPAGRSERAAADDTEVGGPDTDDAARVRAAYDLPATFRDPDVDRAVADAVAALLSGDDARAAETLAEAFTTPCADHAPEFTTHSDGHRAACLRHRPDLPGGMGVFDAE</sequence>
<dbReference type="GO" id="GO:0005524">
    <property type="term" value="F:ATP binding"/>
    <property type="evidence" value="ECO:0007669"/>
    <property type="project" value="UniProtKB-KW"/>
</dbReference>
<dbReference type="GO" id="GO:0016887">
    <property type="term" value="F:ATP hydrolysis activity"/>
    <property type="evidence" value="ECO:0007669"/>
    <property type="project" value="InterPro"/>
</dbReference>
<feature type="domain" description="ABC transporter" evidence="6">
    <location>
        <begin position="7"/>
        <end position="273"/>
    </location>
</feature>
<dbReference type="InterPro" id="IPR027417">
    <property type="entry name" value="P-loop_NTPase"/>
</dbReference>
<evidence type="ECO:0000313" key="8">
    <source>
        <dbReference type="Proteomes" id="UP000653099"/>
    </source>
</evidence>
<dbReference type="InterPro" id="IPR003593">
    <property type="entry name" value="AAA+_ATPase"/>
</dbReference>
<evidence type="ECO:0000313" key="7">
    <source>
        <dbReference type="EMBL" id="GGI98943.1"/>
    </source>
</evidence>
<gene>
    <name evidence="7" type="ORF">GCM10008995_05990</name>
</gene>
<keyword evidence="8" id="KW-1185">Reference proteome</keyword>
<reference evidence="7" key="1">
    <citation type="journal article" date="2014" name="Int. J. Syst. Evol. Microbiol.">
        <title>Complete genome sequence of Corynebacterium casei LMG S-19264T (=DSM 44701T), isolated from a smear-ripened cheese.</title>
        <authorList>
            <consortium name="US DOE Joint Genome Institute (JGI-PGF)"/>
            <person name="Walter F."/>
            <person name="Albersmeier A."/>
            <person name="Kalinowski J."/>
            <person name="Ruckert C."/>
        </authorList>
    </citation>
    <scope>NUCLEOTIDE SEQUENCE</scope>
    <source>
        <strain evidence="7">JCM 14359</strain>
    </source>
</reference>
<evidence type="ECO:0000256" key="2">
    <source>
        <dbReference type="ARBA" id="ARBA00022448"/>
    </source>
</evidence>
<dbReference type="CDD" id="cd03257">
    <property type="entry name" value="ABC_NikE_OppD_transporters"/>
    <property type="match status" value="1"/>
</dbReference>
<dbReference type="SUPFAM" id="SSF52540">
    <property type="entry name" value="P-loop containing nucleoside triphosphate hydrolases"/>
    <property type="match status" value="1"/>
</dbReference>
<dbReference type="SMART" id="SM00382">
    <property type="entry name" value="AAA"/>
    <property type="match status" value="1"/>
</dbReference>
<proteinExistence type="inferred from homology"/>
<dbReference type="InterPro" id="IPR003439">
    <property type="entry name" value="ABC_transporter-like_ATP-bd"/>
</dbReference>
<dbReference type="InterPro" id="IPR050319">
    <property type="entry name" value="ABC_transp_ATP-bind"/>
</dbReference>
<dbReference type="NCBIfam" id="TIGR01727">
    <property type="entry name" value="oligo_HPY"/>
    <property type="match status" value="1"/>
</dbReference>
<dbReference type="PROSITE" id="PS50893">
    <property type="entry name" value="ABC_TRANSPORTER_2"/>
    <property type="match status" value="1"/>
</dbReference>
<dbReference type="AlphaFoldDB" id="A0A830ED83"/>